<organism evidence="6 7">
    <name type="scientific">Neodiprion lecontei</name>
    <name type="common">Redheaded pine sawfly</name>
    <dbReference type="NCBI Taxonomy" id="441921"/>
    <lineage>
        <taxon>Eukaryota</taxon>
        <taxon>Metazoa</taxon>
        <taxon>Ecdysozoa</taxon>
        <taxon>Arthropoda</taxon>
        <taxon>Hexapoda</taxon>
        <taxon>Insecta</taxon>
        <taxon>Pterygota</taxon>
        <taxon>Neoptera</taxon>
        <taxon>Endopterygota</taxon>
        <taxon>Hymenoptera</taxon>
        <taxon>Tenthredinoidea</taxon>
        <taxon>Diprionidae</taxon>
        <taxon>Diprioninae</taxon>
        <taxon>Neodiprion</taxon>
    </lineage>
</organism>
<dbReference type="InterPro" id="IPR050382">
    <property type="entry name" value="MFS_Na/Anion_cotransporter"/>
</dbReference>
<sequence>MAIRYAIAIMILLAKCSIYMLRAQMSFAILTMVPRNRVLIQTDNECVQNATSLKMSENYRNRHSPIHNWSELSMCGVVAAHYAGFYSTELFGSYVATFSPKSVISWFILLPSTANTLIPLFLRLGEWTIFLMKVFIGICIGLNQESFAILTLKWAPPNDRILFSGSLYGEYKTNYVTKDIGHCVEFFVLLKAVNNP</sequence>
<protein>
    <submittedName>
        <fullName evidence="7">Uncharacterized protein LOC124293621</fullName>
    </submittedName>
</protein>
<evidence type="ECO:0000256" key="3">
    <source>
        <dbReference type="ARBA" id="ARBA00022989"/>
    </source>
</evidence>
<keyword evidence="2 5" id="KW-0812">Transmembrane</keyword>
<evidence type="ECO:0000313" key="7">
    <source>
        <dbReference type="RefSeq" id="XP_046591037.1"/>
    </source>
</evidence>
<dbReference type="RefSeq" id="XP_046591037.1">
    <property type="nucleotide sequence ID" value="XM_046735081.1"/>
</dbReference>
<dbReference type="PANTHER" id="PTHR11662">
    <property type="entry name" value="SOLUTE CARRIER FAMILY 17"/>
    <property type="match status" value="1"/>
</dbReference>
<evidence type="ECO:0000313" key="6">
    <source>
        <dbReference type="Proteomes" id="UP000829291"/>
    </source>
</evidence>
<evidence type="ECO:0000256" key="1">
    <source>
        <dbReference type="ARBA" id="ARBA00004141"/>
    </source>
</evidence>
<accession>A0ABM3FSP6</accession>
<name>A0ABM3FSP6_NEOLC</name>
<comment type="subcellular location">
    <subcellularLocation>
        <location evidence="1">Membrane</location>
        <topology evidence="1">Multi-pass membrane protein</topology>
    </subcellularLocation>
</comment>
<dbReference type="Proteomes" id="UP000829291">
    <property type="component" value="Chromosome 1"/>
</dbReference>
<dbReference type="SUPFAM" id="SSF103473">
    <property type="entry name" value="MFS general substrate transporter"/>
    <property type="match status" value="1"/>
</dbReference>
<gene>
    <name evidence="7" type="primary">LOC124293621</name>
</gene>
<feature type="transmembrane region" description="Helical" evidence="5">
    <location>
        <begin position="6"/>
        <end position="30"/>
    </location>
</feature>
<dbReference type="PANTHER" id="PTHR11662:SF336">
    <property type="entry name" value="LP19554P"/>
    <property type="match status" value="1"/>
</dbReference>
<keyword evidence="4 5" id="KW-0472">Membrane</keyword>
<keyword evidence="3 5" id="KW-1133">Transmembrane helix</keyword>
<evidence type="ECO:0000256" key="4">
    <source>
        <dbReference type="ARBA" id="ARBA00023136"/>
    </source>
</evidence>
<evidence type="ECO:0000256" key="5">
    <source>
        <dbReference type="SAM" id="Phobius"/>
    </source>
</evidence>
<proteinExistence type="predicted"/>
<reference evidence="7" key="1">
    <citation type="submission" date="2025-08" db="UniProtKB">
        <authorList>
            <consortium name="RefSeq"/>
        </authorList>
    </citation>
    <scope>IDENTIFICATION</scope>
    <source>
        <tissue evidence="7">Thorax and Abdomen</tissue>
    </source>
</reference>
<keyword evidence="6" id="KW-1185">Reference proteome</keyword>
<feature type="transmembrane region" description="Helical" evidence="5">
    <location>
        <begin position="103"/>
        <end position="122"/>
    </location>
</feature>
<dbReference type="InterPro" id="IPR036259">
    <property type="entry name" value="MFS_trans_sf"/>
</dbReference>
<evidence type="ECO:0000256" key="2">
    <source>
        <dbReference type="ARBA" id="ARBA00022692"/>
    </source>
</evidence>
<dbReference type="GeneID" id="124293621"/>